<dbReference type="Gene3D" id="3.60.10.10">
    <property type="entry name" value="Endonuclease/exonuclease/phosphatase"/>
    <property type="match status" value="1"/>
</dbReference>
<dbReference type="PANTHER" id="PTHR36688:SF1">
    <property type="entry name" value="ENDONUCLEASE_EXONUCLEASE_PHOSPHATASE DOMAIN-CONTAINING PROTEIN"/>
    <property type="match status" value="1"/>
</dbReference>
<organism evidence="3 4">
    <name type="scientific">Dissostichus eleginoides</name>
    <name type="common">Patagonian toothfish</name>
    <name type="synonym">Dissostichus amissus</name>
    <dbReference type="NCBI Taxonomy" id="100907"/>
    <lineage>
        <taxon>Eukaryota</taxon>
        <taxon>Metazoa</taxon>
        <taxon>Chordata</taxon>
        <taxon>Craniata</taxon>
        <taxon>Vertebrata</taxon>
        <taxon>Euteleostomi</taxon>
        <taxon>Actinopterygii</taxon>
        <taxon>Neopterygii</taxon>
        <taxon>Teleostei</taxon>
        <taxon>Neoteleostei</taxon>
        <taxon>Acanthomorphata</taxon>
        <taxon>Eupercaria</taxon>
        <taxon>Perciformes</taxon>
        <taxon>Notothenioidei</taxon>
        <taxon>Nototheniidae</taxon>
        <taxon>Dissostichus</taxon>
    </lineage>
</organism>
<feature type="non-terminal residue" evidence="3">
    <location>
        <position position="465"/>
    </location>
</feature>
<evidence type="ECO:0000259" key="2">
    <source>
        <dbReference type="Pfam" id="PF14529"/>
    </source>
</evidence>
<evidence type="ECO:0000256" key="1">
    <source>
        <dbReference type="SAM" id="MobiDB-lite"/>
    </source>
</evidence>
<proteinExistence type="predicted"/>
<comment type="caution">
    <text evidence="3">The sequence shown here is derived from an EMBL/GenBank/DDBJ whole genome shotgun (WGS) entry which is preliminary data.</text>
</comment>
<dbReference type="InterPro" id="IPR005135">
    <property type="entry name" value="Endo/exonuclease/phosphatase"/>
</dbReference>
<evidence type="ECO:0000313" key="3">
    <source>
        <dbReference type="EMBL" id="KAK1904547.1"/>
    </source>
</evidence>
<dbReference type="EMBL" id="JASDAP010000004">
    <property type="protein sequence ID" value="KAK1904547.1"/>
    <property type="molecule type" value="Genomic_DNA"/>
</dbReference>
<reference evidence="3" key="1">
    <citation type="submission" date="2023-04" db="EMBL/GenBank/DDBJ databases">
        <title>Chromosome-level genome of Chaenocephalus aceratus.</title>
        <authorList>
            <person name="Park H."/>
        </authorList>
    </citation>
    <scope>NUCLEOTIDE SEQUENCE</scope>
    <source>
        <strain evidence="3">DE</strain>
        <tissue evidence="3">Muscle</tissue>
    </source>
</reference>
<gene>
    <name evidence="3" type="ORF">KUDE01_011729</name>
</gene>
<dbReference type="Pfam" id="PF14529">
    <property type="entry name" value="Exo_endo_phos_2"/>
    <property type="match status" value="1"/>
</dbReference>
<dbReference type="SUPFAM" id="SSF56219">
    <property type="entry name" value="DNase I-like"/>
    <property type="match status" value="1"/>
</dbReference>
<dbReference type="InterPro" id="IPR052560">
    <property type="entry name" value="RdDP_mobile_element"/>
</dbReference>
<protein>
    <submittedName>
        <fullName evidence="3">RNA-directed DNA polymerase from transposon X-element</fullName>
    </submittedName>
</protein>
<name>A0AAD9CNE7_DISEL</name>
<dbReference type="GO" id="GO:0003964">
    <property type="term" value="F:RNA-directed DNA polymerase activity"/>
    <property type="evidence" value="ECO:0007669"/>
    <property type="project" value="UniProtKB-KW"/>
</dbReference>
<dbReference type="PANTHER" id="PTHR36688">
    <property type="entry name" value="ENDO/EXONUCLEASE/PHOSPHATASE DOMAIN-CONTAINING PROTEIN"/>
    <property type="match status" value="1"/>
</dbReference>
<feature type="region of interest" description="Disordered" evidence="1">
    <location>
        <begin position="391"/>
        <end position="417"/>
    </location>
</feature>
<dbReference type="Proteomes" id="UP001228049">
    <property type="component" value="Unassembled WGS sequence"/>
</dbReference>
<feature type="domain" description="Endonuclease/exonuclease/phosphatase" evidence="2">
    <location>
        <begin position="113"/>
        <end position="214"/>
    </location>
</feature>
<evidence type="ECO:0000313" key="4">
    <source>
        <dbReference type="Proteomes" id="UP001228049"/>
    </source>
</evidence>
<sequence>MPAGSRQRYRYLPLSGPALSIVSINIEGFSGCKAEILATMANRFDILCMQETHIGPAQHRPTIPGMKLVAETRHRQYGSAVFSRPNLKIEEIWTHTTEGNMETITVALPNVSVASVYKPPATPFLYTELPERCKRRFHISIGDFNAHSTSWGYENNNQDGDEVETWLESKHLTLIHNAKLPKSFHSARWKRGYNPDLACVSSDIASRTEKEVLDPIPHTQHRPIAITVRSALQATTVPFRRRFNLRKADWLSFQQEIEHSISNIPPFPNNYSNFTDLVKRSARRHIQGMPDTVYSWAIRKSSDLLKAYYEEYNKDPFSSTTMELGETLISEVGEERRKVWKEMIENTNMTNNSRKAWATIRRLDEDHTTPPIITTVTANSVASQLVANGRNQHRRQPTGEHHRTVVSDQPQPASPLTKPFDIEELETAMGKLKPGKAAGFDDILAEMIQHLGPNAKTWLLEMLNT</sequence>
<keyword evidence="4" id="KW-1185">Reference proteome</keyword>
<keyword evidence="3" id="KW-0808">Transferase</keyword>
<keyword evidence="3" id="KW-0695">RNA-directed DNA polymerase</keyword>
<keyword evidence="3" id="KW-0548">Nucleotidyltransferase</keyword>
<dbReference type="AlphaFoldDB" id="A0AAD9CNE7"/>
<dbReference type="InterPro" id="IPR036691">
    <property type="entry name" value="Endo/exonu/phosph_ase_sf"/>
</dbReference>
<accession>A0AAD9CNE7</accession>